<dbReference type="AlphaFoldDB" id="A0A0G0T207"/>
<dbReference type="EMBL" id="LBXZ01000001">
    <property type="protein sequence ID" value="KKR41105.1"/>
    <property type="molecule type" value="Genomic_DNA"/>
</dbReference>
<comment type="caution">
    <text evidence="3">The sequence shown here is derived from an EMBL/GenBank/DDBJ whole genome shotgun (WGS) entry which is preliminary data.</text>
</comment>
<accession>A0A0G0T207</accession>
<dbReference type="CDD" id="cd10449">
    <property type="entry name" value="GIY-YIG_SLX1_like"/>
    <property type="match status" value="1"/>
</dbReference>
<evidence type="ECO:0000313" key="4">
    <source>
        <dbReference type="Proteomes" id="UP000034072"/>
    </source>
</evidence>
<dbReference type="PANTHER" id="PTHR34477">
    <property type="entry name" value="UPF0213 PROTEIN YHBQ"/>
    <property type="match status" value="1"/>
</dbReference>
<organism evidence="3 4">
    <name type="scientific">Candidatus Yanofskybacteria bacterium GW2011_GWE2_40_11</name>
    <dbReference type="NCBI Taxonomy" id="1619033"/>
    <lineage>
        <taxon>Bacteria</taxon>
        <taxon>Candidatus Yanofskyibacteriota</taxon>
    </lineage>
</organism>
<name>A0A0G0T207_9BACT</name>
<reference evidence="3 4" key="1">
    <citation type="journal article" date="2015" name="Nature">
        <title>rRNA introns, odd ribosomes, and small enigmatic genomes across a large radiation of phyla.</title>
        <authorList>
            <person name="Brown C.T."/>
            <person name="Hug L.A."/>
            <person name="Thomas B.C."/>
            <person name="Sharon I."/>
            <person name="Castelle C.J."/>
            <person name="Singh A."/>
            <person name="Wilkins M.J."/>
            <person name="Williams K.H."/>
            <person name="Banfield J.F."/>
        </authorList>
    </citation>
    <scope>NUCLEOTIDE SEQUENCE [LARGE SCALE GENOMIC DNA]</scope>
</reference>
<dbReference type="PANTHER" id="PTHR34477:SF1">
    <property type="entry name" value="UPF0213 PROTEIN YHBQ"/>
    <property type="match status" value="1"/>
</dbReference>
<dbReference type="Proteomes" id="UP000034072">
    <property type="component" value="Unassembled WGS sequence"/>
</dbReference>
<dbReference type="Pfam" id="PF01541">
    <property type="entry name" value="GIY-YIG"/>
    <property type="match status" value="1"/>
</dbReference>
<dbReference type="InterPro" id="IPR050190">
    <property type="entry name" value="UPF0213_domain"/>
</dbReference>
<dbReference type="SUPFAM" id="SSF82771">
    <property type="entry name" value="GIY-YIG endonuclease"/>
    <property type="match status" value="1"/>
</dbReference>
<gene>
    <name evidence="3" type="ORF">UT75_C0001G0009</name>
</gene>
<comment type="similarity">
    <text evidence="1">Belongs to the UPF0213 family.</text>
</comment>
<dbReference type="InterPro" id="IPR035901">
    <property type="entry name" value="GIY-YIG_endonuc_sf"/>
</dbReference>
<proteinExistence type="inferred from homology"/>
<dbReference type="InterPro" id="IPR000305">
    <property type="entry name" value="GIY-YIG_endonuc"/>
</dbReference>
<dbReference type="Gene3D" id="3.40.1440.10">
    <property type="entry name" value="GIY-YIG endonuclease"/>
    <property type="match status" value="1"/>
</dbReference>
<evidence type="ECO:0000256" key="1">
    <source>
        <dbReference type="ARBA" id="ARBA00007435"/>
    </source>
</evidence>
<sequence>MAQFVYILRSDKDGGYYVGMTNNLKDRLTCHNAGRVRSTKSRRPFKLVHSEEFSTRIFAREREKYFKSYEGSREKLRILEKIK</sequence>
<evidence type="ECO:0000259" key="2">
    <source>
        <dbReference type="PROSITE" id="PS50164"/>
    </source>
</evidence>
<feature type="domain" description="GIY-YIG" evidence="2">
    <location>
        <begin position="1"/>
        <end position="78"/>
    </location>
</feature>
<dbReference type="PROSITE" id="PS50164">
    <property type="entry name" value="GIY_YIG"/>
    <property type="match status" value="1"/>
</dbReference>
<protein>
    <submittedName>
        <fullName evidence="3">Excinuclease ABC C subunit domain protein</fullName>
    </submittedName>
</protein>
<evidence type="ECO:0000313" key="3">
    <source>
        <dbReference type="EMBL" id="KKR41105.1"/>
    </source>
</evidence>